<dbReference type="AlphaFoldDB" id="A0A370Q896"/>
<keyword evidence="1" id="KW-0812">Transmembrane</keyword>
<organism evidence="2 3">
    <name type="scientific">Enterobacillus tribolii</name>
    <dbReference type="NCBI Taxonomy" id="1487935"/>
    <lineage>
        <taxon>Bacteria</taxon>
        <taxon>Pseudomonadati</taxon>
        <taxon>Pseudomonadota</taxon>
        <taxon>Gammaproteobacteria</taxon>
        <taxon>Enterobacterales</taxon>
        <taxon>Hafniaceae</taxon>
        <taxon>Enterobacillus</taxon>
    </lineage>
</organism>
<feature type="transmembrane region" description="Helical" evidence="1">
    <location>
        <begin position="28"/>
        <end position="47"/>
    </location>
</feature>
<keyword evidence="1" id="KW-1133">Transmembrane helix</keyword>
<proteinExistence type="predicted"/>
<sequence>MIFIVKTNNYVFSCVFFNYVTFFSIYEINALTICDYIHTLIIYYYIFQIELGKR</sequence>
<evidence type="ECO:0000313" key="3">
    <source>
        <dbReference type="Proteomes" id="UP000254848"/>
    </source>
</evidence>
<evidence type="ECO:0000313" key="2">
    <source>
        <dbReference type="EMBL" id="RDK84591.1"/>
    </source>
</evidence>
<dbReference type="EMBL" id="QRAP01000013">
    <property type="protein sequence ID" value="RDK84591.1"/>
    <property type="molecule type" value="Genomic_DNA"/>
</dbReference>
<keyword evidence="3" id="KW-1185">Reference proteome</keyword>
<reference evidence="2 3" key="1">
    <citation type="submission" date="2018-07" db="EMBL/GenBank/DDBJ databases">
        <title>Genomic Encyclopedia of Type Strains, Phase IV (KMG-IV): sequencing the most valuable type-strain genomes for metagenomic binning, comparative biology and taxonomic classification.</title>
        <authorList>
            <person name="Goeker M."/>
        </authorList>
    </citation>
    <scope>NUCLEOTIDE SEQUENCE [LARGE SCALE GENOMIC DNA]</scope>
    <source>
        <strain evidence="2 3">DSM 103736</strain>
    </source>
</reference>
<accession>A0A370Q896</accession>
<evidence type="ECO:0000256" key="1">
    <source>
        <dbReference type="SAM" id="Phobius"/>
    </source>
</evidence>
<dbReference type="Proteomes" id="UP000254848">
    <property type="component" value="Unassembled WGS sequence"/>
</dbReference>
<keyword evidence="1" id="KW-0472">Membrane</keyword>
<protein>
    <submittedName>
        <fullName evidence="2">Uncharacterized protein</fullName>
    </submittedName>
</protein>
<gene>
    <name evidence="2" type="ORF">C8D90_11370</name>
</gene>
<name>A0A370Q896_9GAMM</name>
<comment type="caution">
    <text evidence="2">The sequence shown here is derived from an EMBL/GenBank/DDBJ whole genome shotgun (WGS) entry which is preliminary data.</text>
</comment>